<dbReference type="EMBL" id="ML994616">
    <property type="protein sequence ID" value="KAF2192047.1"/>
    <property type="molecule type" value="Genomic_DNA"/>
</dbReference>
<accession>A0A6A6EIX1</accession>
<sequence length="728" mass="81659">MSTTLEVTTPNGSTGPPYTPPSSPNPSLSQDAAVLRIAQRVVDAIGIIVAGKALPEPTSAPKTPKDPAKDGLKPEEAKPEETKPEETKPEETKPEEAKARASKLAYKKVDEVWDKEAYKYKIAEPVAPTGEVTELDQYVFVVRVRIDKSTKEPTSYIDIKSELLRDILRVILRDVRVVSLAEDMPSIDQNVLYHFLPNMESYQSHGDDGKDARNLKYLGLLIDYINATYKSTTERLLSLLKRGEITYDLLWALFKPNSDVYSICPGTQAGRCLKYIHGEEIVDPTGSAHFRIEGRFFDFDGKMIGEATGWTKIEKFRGTVQINALAAYPLRFHPDPDRTRKDLIQHGRTFLSLRGTHYKEYDGNAFRFDDEGKESVYRVKGRIMIDAVGFHECNPKYPRRRVNEKKPNAFDLFSFGPPLSDEGSQVKYVDIDPEQLGDDELILFNPTVLGFSLKDKRFLEFAVANIRDIQWSSAPFDNVRIPDEKKAIVQALTESYLNRGPDDSFDDFIEGKGRGLVFLLHGPPGVGKTLTAEAIAESHKTPLYAIAAGELGTESATVEVLLSTVFKVASRWNAIVLLDEADVFLAQRTVDNTSNNSLVSVFLRQLEYYQGILFLTTNRVQTFDEAVASRIHYGIKYEPLGVNARGEIWQRFLAKASTKKGSAKYNSNELEDLMKHELNGREIKNAVSMARALASHHNTCVSLQFLTIGIDAIKEFRSDFTARSAMYT</sequence>
<dbReference type="Pfam" id="PF22942">
    <property type="entry name" value="DUF7025"/>
    <property type="match status" value="1"/>
</dbReference>
<reference evidence="3" key="1">
    <citation type="journal article" date="2020" name="Stud. Mycol.">
        <title>101 Dothideomycetes genomes: a test case for predicting lifestyles and emergence of pathogens.</title>
        <authorList>
            <person name="Haridas S."/>
            <person name="Albert R."/>
            <person name="Binder M."/>
            <person name="Bloem J."/>
            <person name="Labutti K."/>
            <person name="Salamov A."/>
            <person name="Andreopoulos B."/>
            <person name="Baker S."/>
            <person name="Barry K."/>
            <person name="Bills G."/>
            <person name="Bluhm B."/>
            <person name="Cannon C."/>
            <person name="Castanera R."/>
            <person name="Culley D."/>
            <person name="Daum C."/>
            <person name="Ezra D."/>
            <person name="Gonzalez J."/>
            <person name="Henrissat B."/>
            <person name="Kuo A."/>
            <person name="Liang C."/>
            <person name="Lipzen A."/>
            <person name="Lutzoni F."/>
            <person name="Magnuson J."/>
            <person name="Mondo S."/>
            <person name="Nolan M."/>
            <person name="Ohm R."/>
            <person name="Pangilinan J."/>
            <person name="Park H.-J."/>
            <person name="Ramirez L."/>
            <person name="Alfaro M."/>
            <person name="Sun H."/>
            <person name="Tritt A."/>
            <person name="Yoshinaga Y."/>
            <person name="Zwiers L.-H."/>
            <person name="Turgeon B."/>
            <person name="Goodwin S."/>
            <person name="Spatafora J."/>
            <person name="Crous P."/>
            <person name="Grigoriev I."/>
        </authorList>
    </citation>
    <scope>NUCLEOTIDE SEQUENCE</scope>
    <source>
        <strain evidence="3">CBS 207.26</strain>
    </source>
</reference>
<feature type="region of interest" description="Disordered" evidence="1">
    <location>
        <begin position="50"/>
        <end position="99"/>
    </location>
</feature>
<dbReference type="SUPFAM" id="SSF52540">
    <property type="entry name" value="P-loop containing nucleoside triphosphate hydrolases"/>
    <property type="match status" value="1"/>
</dbReference>
<evidence type="ECO:0000313" key="4">
    <source>
        <dbReference type="Proteomes" id="UP000800200"/>
    </source>
</evidence>
<feature type="compositionally biased region" description="Basic and acidic residues" evidence="1">
    <location>
        <begin position="63"/>
        <end position="99"/>
    </location>
</feature>
<evidence type="ECO:0000256" key="1">
    <source>
        <dbReference type="SAM" id="MobiDB-lite"/>
    </source>
</evidence>
<protein>
    <submittedName>
        <fullName evidence="3">P-loop containing nucleoside triphosphate hydrolase protein</fullName>
    </submittedName>
</protein>
<organism evidence="3 4">
    <name type="scientific">Zopfia rhizophila CBS 207.26</name>
    <dbReference type="NCBI Taxonomy" id="1314779"/>
    <lineage>
        <taxon>Eukaryota</taxon>
        <taxon>Fungi</taxon>
        <taxon>Dikarya</taxon>
        <taxon>Ascomycota</taxon>
        <taxon>Pezizomycotina</taxon>
        <taxon>Dothideomycetes</taxon>
        <taxon>Dothideomycetes incertae sedis</taxon>
        <taxon>Zopfiaceae</taxon>
        <taxon>Zopfia</taxon>
    </lineage>
</organism>
<keyword evidence="4" id="KW-1185">Reference proteome</keyword>
<dbReference type="OrthoDB" id="10042665at2759"/>
<dbReference type="InterPro" id="IPR054289">
    <property type="entry name" value="DUF7025"/>
</dbReference>
<gene>
    <name evidence="3" type="ORF">K469DRAFT_655263</name>
</gene>
<dbReference type="Pfam" id="PF23232">
    <property type="entry name" value="AAA_lid_13"/>
    <property type="match status" value="1"/>
</dbReference>
<dbReference type="InterPro" id="IPR056599">
    <property type="entry name" value="AAA_lid_fung"/>
</dbReference>
<proteinExistence type="predicted"/>
<dbReference type="InterPro" id="IPR003959">
    <property type="entry name" value="ATPase_AAA_core"/>
</dbReference>
<evidence type="ECO:0000313" key="3">
    <source>
        <dbReference type="EMBL" id="KAF2192047.1"/>
    </source>
</evidence>
<dbReference type="PANTHER" id="PTHR46411">
    <property type="entry name" value="FAMILY ATPASE, PUTATIVE-RELATED"/>
    <property type="match status" value="1"/>
</dbReference>
<dbReference type="InterPro" id="IPR027417">
    <property type="entry name" value="P-loop_NTPase"/>
</dbReference>
<dbReference type="InterPro" id="IPR003593">
    <property type="entry name" value="AAA+_ATPase"/>
</dbReference>
<dbReference type="GO" id="GO:0016887">
    <property type="term" value="F:ATP hydrolysis activity"/>
    <property type="evidence" value="ECO:0007669"/>
    <property type="project" value="InterPro"/>
</dbReference>
<evidence type="ECO:0000259" key="2">
    <source>
        <dbReference type="SMART" id="SM00382"/>
    </source>
</evidence>
<dbReference type="AlphaFoldDB" id="A0A6A6EIX1"/>
<dbReference type="Gene3D" id="3.40.50.300">
    <property type="entry name" value="P-loop containing nucleotide triphosphate hydrolases"/>
    <property type="match status" value="1"/>
</dbReference>
<dbReference type="CDD" id="cd19481">
    <property type="entry name" value="RecA-like_protease"/>
    <property type="match status" value="1"/>
</dbReference>
<dbReference type="Proteomes" id="UP000800200">
    <property type="component" value="Unassembled WGS sequence"/>
</dbReference>
<dbReference type="SMART" id="SM00382">
    <property type="entry name" value="AAA"/>
    <property type="match status" value="1"/>
</dbReference>
<dbReference type="GO" id="GO:0005524">
    <property type="term" value="F:ATP binding"/>
    <property type="evidence" value="ECO:0007669"/>
    <property type="project" value="InterPro"/>
</dbReference>
<feature type="domain" description="AAA+ ATPase" evidence="2">
    <location>
        <begin position="514"/>
        <end position="642"/>
    </location>
</feature>
<name>A0A6A6EIX1_9PEZI</name>
<dbReference type="PANTHER" id="PTHR46411:SF1">
    <property type="entry name" value="FAMILY ATPASE, PUTATIVE (AFU_ORTHOLOGUE AFUA_7G05752)-RELATED"/>
    <property type="match status" value="1"/>
</dbReference>
<feature type="region of interest" description="Disordered" evidence="1">
    <location>
        <begin position="1"/>
        <end position="31"/>
    </location>
</feature>
<dbReference type="Pfam" id="PF00004">
    <property type="entry name" value="AAA"/>
    <property type="match status" value="1"/>
</dbReference>
<keyword evidence="3" id="KW-0378">Hydrolase</keyword>